<dbReference type="EMBL" id="CP052766">
    <property type="protein sequence ID" value="QJR81559.1"/>
    <property type="molecule type" value="Genomic_DNA"/>
</dbReference>
<feature type="transmembrane region" description="Helical" evidence="1">
    <location>
        <begin position="206"/>
        <end position="228"/>
    </location>
</feature>
<reference evidence="2 3" key="2">
    <citation type="submission" date="2020-04" db="EMBL/GenBank/DDBJ databases">
        <title>Complete genome sequence of Alteromonas pelagimontana 5.12T.</title>
        <authorList>
            <person name="Sinha R.K."/>
            <person name="Krishnan K.P."/>
            <person name="Kurian J.P."/>
        </authorList>
    </citation>
    <scope>NUCLEOTIDE SEQUENCE [LARGE SCALE GENOMIC DNA]</scope>
    <source>
        <strain evidence="2 3">5.12</strain>
    </source>
</reference>
<evidence type="ECO:0000313" key="2">
    <source>
        <dbReference type="EMBL" id="QJR81559.1"/>
    </source>
</evidence>
<dbReference type="KEGG" id="apel:CA267_012650"/>
<proteinExistence type="predicted"/>
<keyword evidence="1" id="KW-0472">Membrane</keyword>
<feature type="transmembrane region" description="Helical" evidence="1">
    <location>
        <begin position="174"/>
        <end position="200"/>
    </location>
</feature>
<evidence type="ECO:0000313" key="3">
    <source>
        <dbReference type="Proteomes" id="UP000219285"/>
    </source>
</evidence>
<feature type="transmembrane region" description="Helical" evidence="1">
    <location>
        <begin position="52"/>
        <end position="70"/>
    </location>
</feature>
<dbReference type="AlphaFoldDB" id="A0A6M4MEP1"/>
<dbReference type="Proteomes" id="UP000219285">
    <property type="component" value="Chromosome"/>
</dbReference>
<dbReference type="RefSeq" id="WP_075610388.1">
    <property type="nucleotide sequence ID" value="NZ_CP052766.1"/>
</dbReference>
<dbReference type="OrthoDB" id="6331530at2"/>
<feature type="transmembrane region" description="Helical" evidence="1">
    <location>
        <begin position="134"/>
        <end position="162"/>
    </location>
</feature>
<name>A0A6M4MEP1_9ALTE</name>
<keyword evidence="1" id="KW-0812">Transmembrane</keyword>
<keyword evidence="1" id="KW-1133">Transmembrane helix</keyword>
<evidence type="ECO:0000256" key="1">
    <source>
        <dbReference type="SAM" id="Phobius"/>
    </source>
</evidence>
<evidence type="ECO:0008006" key="4">
    <source>
        <dbReference type="Google" id="ProtNLM"/>
    </source>
</evidence>
<protein>
    <recommendedName>
        <fullName evidence="4">DUF2189 domain-containing protein</fullName>
    </recommendedName>
</protein>
<gene>
    <name evidence="2" type="ORF">CA267_012650</name>
</gene>
<keyword evidence="3" id="KW-1185">Reference proteome</keyword>
<organism evidence="2 3">
    <name type="scientific">Alteromonas pelagimontana</name>
    <dbReference type="NCBI Taxonomy" id="1858656"/>
    <lineage>
        <taxon>Bacteria</taxon>
        <taxon>Pseudomonadati</taxon>
        <taxon>Pseudomonadota</taxon>
        <taxon>Gammaproteobacteria</taxon>
        <taxon>Alteromonadales</taxon>
        <taxon>Alteromonadaceae</taxon>
        <taxon>Alteromonas/Salinimonas group</taxon>
        <taxon>Alteromonas</taxon>
    </lineage>
</organism>
<reference evidence="3" key="1">
    <citation type="submission" date="2014-12" db="EMBL/GenBank/DDBJ databases">
        <title>Complete genome sequence of a multi-drug resistant Klebsiella pneumoniae.</title>
        <authorList>
            <person name="Hua X."/>
            <person name="Chen Q."/>
            <person name="Li X."/>
            <person name="Feng Y."/>
            <person name="Ruan Z."/>
            <person name="Yu Y."/>
        </authorList>
    </citation>
    <scope>NUCLEOTIDE SEQUENCE [LARGE SCALE GENOMIC DNA]</scope>
    <source>
        <strain evidence="3">5.12</strain>
    </source>
</reference>
<accession>A0A6M4MEP1</accession>
<feature type="transmembrane region" description="Helical" evidence="1">
    <location>
        <begin position="90"/>
        <end position="114"/>
    </location>
</feature>
<feature type="transmembrane region" description="Helical" evidence="1">
    <location>
        <begin position="27"/>
        <end position="46"/>
    </location>
</feature>
<sequence>MHINTKLEKQDYINAYKNMFAFVVKRPVIMAFALMSCFLVTTIPFAMFPVKMAGFAALVALMVCLVTTHYRTGSLETLIQELQFQQRIYLPAIVAVASLSWLGFMVAEFIVSLLNENTVAAQSAIQASQAEPLYSTTLLAAVIAAALICVAQVMPFVLALFCHGLDISKGQGENIWWALITNLRTFAAFVPIAQLVPIAVVFSVDLTALIVLFGGMYSTFLLFIVFNIEPKTAEKASSLTLIEQL</sequence>